<proteinExistence type="predicted"/>
<gene>
    <name evidence="1" type="ORF">SAMN04487951_10789</name>
</gene>
<protein>
    <submittedName>
        <fullName evidence="1">Uncharacterized membrane-anchored protein</fullName>
    </submittedName>
</protein>
<dbReference type="STRING" id="416873.SAMN04487951_10789"/>
<keyword evidence="2" id="KW-1185">Reference proteome</keyword>
<dbReference type="RefSeq" id="WP_089705705.1">
    <property type="nucleotide sequence ID" value="NZ_FNII01000007.1"/>
</dbReference>
<dbReference type="Proteomes" id="UP000199677">
    <property type="component" value="Unassembled WGS sequence"/>
</dbReference>
<name>A0A1H0DEL0_9GAMM</name>
<accession>A0A1H0DEL0</accession>
<sequence>MMRSAKWRRVVIVATTLLILAVVNAAIWEKEQHLAEGEVVYLALAPVDPRSLMQGDYMALNFALSNEIQRALQSRRDDGAPRSRDGYAIVRVDEQRIAHFQGLAEGQSTLDNDERRLHYRLRNGQVRLATDAFFFQEGHAERYEAARYGRFRVNQQGEPLLVSLHDEALENLSQ</sequence>
<dbReference type="InterPro" id="IPR025833">
    <property type="entry name" value="GDYXXLXY"/>
</dbReference>
<reference evidence="2" key="1">
    <citation type="submission" date="2016-10" db="EMBL/GenBank/DDBJ databases">
        <authorList>
            <person name="Varghese N."/>
            <person name="Submissions S."/>
        </authorList>
    </citation>
    <scope>NUCLEOTIDE SEQUENCE [LARGE SCALE GENOMIC DNA]</scope>
    <source>
        <strain evidence="2">CGMCC 1.6494</strain>
    </source>
</reference>
<dbReference type="Pfam" id="PF14345">
    <property type="entry name" value="GDYXXLXY"/>
    <property type="match status" value="1"/>
</dbReference>
<organism evidence="1 2">
    <name type="scientific">Vreelandella arcis</name>
    <dbReference type="NCBI Taxonomy" id="416873"/>
    <lineage>
        <taxon>Bacteria</taxon>
        <taxon>Pseudomonadati</taxon>
        <taxon>Pseudomonadota</taxon>
        <taxon>Gammaproteobacteria</taxon>
        <taxon>Oceanospirillales</taxon>
        <taxon>Halomonadaceae</taxon>
        <taxon>Vreelandella</taxon>
    </lineage>
</organism>
<dbReference type="EMBL" id="FNII01000007">
    <property type="protein sequence ID" value="SDN68538.1"/>
    <property type="molecule type" value="Genomic_DNA"/>
</dbReference>
<dbReference type="OrthoDB" id="4868247at2"/>
<evidence type="ECO:0000313" key="2">
    <source>
        <dbReference type="Proteomes" id="UP000199677"/>
    </source>
</evidence>
<evidence type="ECO:0000313" key="1">
    <source>
        <dbReference type="EMBL" id="SDN68538.1"/>
    </source>
</evidence>
<dbReference type="AlphaFoldDB" id="A0A1H0DEL0"/>